<feature type="region of interest" description="Disordered" evidence="1">
    <location>
        <begin position="45"/>
        <end position="74"/>
    </location>
</feature>
<organism evidence="2">
    <name type="scientific">Oryza sativa subsp. japonica</name>
    <name type="common">Rice</name>
    <dbReference type="NCBI Taxonomy" id="39947"/>
    <lineage>
        <taxon>Eukaryota</taxon>
        <taxon>Viridiplantae</taxon>
        <taxon>Streptophyta</taxon>
        <taxon>Embryophyta</taxon>
        <taxon>Tracheophyta</taxon>
        <taxon>Spermatophyta</taxon>
        <taxon>Magnoliopsida</taxon>
        <taxon>Liliopsida</taxon>
        <taxon>Poales</taxon>
        <taxon>Poaceae</taxon>
        <taxon>BOP clade</taxon>
        <taxon>Oryzoideae</taxon>
        <taxon>Oryzeae</taxon>
        <taxon>Oryzinae</taxon>
        <taxon>Oryza</taxon>
        <taxon>Oryza sativa</taxon>
    </lineage>
</organism>
<dbReference type="AlphaFoldDB" id="Q2QU16"/>
<feature type="compositionally biased region" description="Polar residues" evidence="1">
    <location>
        <begin position="1"/>
        <end position="11"/>
    </location>
</feature>
<feature type="region of interest" description="Disordered" evidence="1">
    <location>
        <begin position="1"/>
        <end position="28"/>
    </location>
</feature>
<evidence type="ECO:0000256" key="1">
    <source>
        <dbReference type="SAM" id="MobiDB-lite"/>
    </source>
</evidence>
<evidence type="ECO:0000313" key="2">
    <source>
        <dbReference type="EMBL" id="ABA97077.1"/>
    </source>
</evidence>
<reference evidence="2" key="2">
    <citation type="submission" date="2005-04" db="EMBL/GenBank/DDBJ databases">
        <authorList>
            <person name="Buell C.R."/>
            <person name="Wing R.A."/>
            <person name="McCombie W.A."/>
            <person name="Ouyang S."/>
        </authorList>
    </citation>
    <scope>NUCLEOTIDE SEQUENCE</scope>
</reference>
<name>Q2QU16_ORYSJ</name>
<accession>Q2QU16</accession>
<gene>
    <name evidence="2" type="ordered locus">LOC_Os12g17810</name>
</gene>
<protein>
    <submittedName>
        <fullName evidence="2">Uncharacterized protein</fullName>
    </submittedName>
</protein>
<reference evidence="2" key="3">
    <citation type="submission" date="2006-01" db="EMBL/GenBank/DDBJ databases">
        <authorList>
            <person name="Buell R."/>
        </authorList>
    </citation>
    <scope>NUCLEOTIDE SEQUENCE</scope>
</reference>
<sequence length="146" mass="16240">MSGPSPTSSRRASPLNLPPSVAPKSDWTHHPLSFPLRIGAEFQVHTEELTQSASSPPSQPAGTPLSSPPRAAPPLELTAYRRSSSSFAVPSTVSDVLEEAVFAEEDWNGIFLDWRFDLYDWGWLFSYDWAYVTEEDFYSEGDAQDD</sequence>
<feature type="compositionally biased region" description="Low complexity" evidence="1">
    <location>
        <begin position="51"/>
        <end position="65"/>
    </location>
</feature>
<dbReference type="EMBL" id="DP000011">
    <property type="protein sequence ID" value="ABA97077.1"/>
    <property type="molecule type" value="Genomic_DNA"/>
</dbReference>
<reference evidence="2" key="1">
    <citation type="journal article" date="2005" name="BMC Biol.">
        <title>The sequence of rice chromosomes 11 and 12, rich in disease resistance genes and recent gene duplications.</title>
        <authorList>
            <consortium name="The rice chromosomes 11 and 12 sequencing consortia"/>
        </authorList>
    </citation>
    <scope>NUCLEOTIDE SEQUENCE [LARGE SCALE GENOMIC DNA]</scope>
</reference>
<proteinExistence type="predicted"/>